<dbReference type="GO" id="GO:0003700">
    <property type="term" value="F:DNA-binding transcription factor activity"/>
    <property type="evidence" value="ECO:0007669"/>
    <property type="project" value="InterPro"/>
</dbReference>
<dbReference type="Pfam" id="PF13280">
    <property type="entry name" value="WYL"/>
    <property type="match status" value="1"/>
</dbReference>
<dbReference type="InterPro" id="IPR036390">
    <property type="entry name" value="WH_DNA-bd_sf"/>
</dbReference>
<evidence type="ECO:0000256" key="1">
    <source>
        <dbReference type="ARBA" id="ARBA00023015"/>
    </source>
</evidence>
<dbReference type="PROSITE" id="PS51000">
    <property type="entry name" value="HTH_DEOR_2"/>
    <property type="match status" value="1"/>
</dbReference>
<reference evidence="4 5" key="1">
    <citation type="submission" date="2017-01" db="EMBL/GenBank/DDBJ databases">
        <title>Draft genome sequence of Bacillus oleronius.</title>
        <authorList>
            <person name="Allam M."/>
        </authorList>
    </citation>
    <scope>NUCLEOTIDE SEQUENCE [LARGE SCALE GENOMIC DNA]</scope>
    <source>
        <strain evidence="4 5">DSM 9356</strain>
    </source>
</reference>
<dbReference type="Pfam" id="PF25583">
    <property type="entry name" value="WCX"/>
    <property type="match status" value="1"/>
</dbReference>
<proteinExistence type="predicted"/>
<dbReference type="InterPro" id="IPR028349">
    <property type="entry name" value="PafC-like"/>
</dbReference>
<evidence type="ECO:0000256" key="2">
    <source>
        <dbReference type="ARBA" id="ARBA00023163"/>
    </source>
</evidence>
<keyword evidence="2" id="KW-0804">Transcription</keyword>
<dbReference type="SUPFAM" id="SSF46785">
    <property type="entry name" value="Winged helix' DNA-binding domain"/>
    <property type="match status" value="1"/>
</dbReference>
<sequence length="309" mass="35843">MKLDRLLAITMVLINQRRVQAQELADMFEVSVRTIYRDIETLNQAGIPIVTYQGQNGGIGLIDGFRMDKNVLTRDELSAISTALKSISTSYQDEHASTILEKIKGLSDSQQPPETIFVDFSPWGGNPLLKGKITSLKRAIEGSLCVQFFYSNNLGEKSYRDVEPHTIVLKGQSWYLYGFCLHRREFRLFKIPRMKDLVLSDKTFCRKEVQVDQSPWDKAWYNPKNVIQLTITFQEKHQSIMEEMFGIENVTRDENGRLLVHTEMPEDEGMYSFLLSFSDRIEVLEPLHVRKKLKDLLKNMIDKYLDDNY</sequence>
<protein>
    <submittedName>
        <fullName evidence="4">Transcriptional regulator</fullName>
    </submittedName>
</protein>
<dbReference type="InterPro" id="IPR026881">
    <property type="entry name" value="WYL_dom"/>
</dbReference>
<comment type="caution">
    <text evidence="4">The sequence shown here is derived from an EMBL/GenBank/DDBJ whole genome shotgun (WGS) entry which is preliminary data.</text>
</comment>
<dbReference type="Gene3D" id="1.10.10.10">
    <property type="entry name" value="Winged helix-like DNA-binding domain superfamily/Winged helix DNA-binding domain"/>
    <property type="match status" value="1"/>
</dbReference>
<evidence type="ECO:0000313" key="4">
    <source>
        <dbReference type="EMBL" id="OOP68099.1"/>
    </source>
</evidence>
<evidence type="ECO:0000313" key="5">
    <source>
        <dbReference type="Proteomes" id="UP000189761"/>
    </source>
</evidence>
<dbReference type="RefSeq" id="WP_058004188.1">
    <property type="nucleotide sequence ID" value="NZ_JAHLNB010000008.1"/>
</dbReference>
<dbReference type="PROSITE" id="PS52050">
    <property type="entry name" value="WYL"/>
    <property type="match status" value="1"/>
</dbReference>
<gene>
    <name evidence="4" type="ORF">BWZ43_12280</name>
</gene>
<feature type="domain" description="HTH deoR-type" evidence="3">
    <location>
        <begin position="2"/>
        <end position="57"/>
    </location>
</feature>
<dbReference type="InterPro" id="IPR013196">
    <property type="entry name" value="HTH_11"/>
</dbReference>
<dbReference type="AlphaFoldDB" id="A0A8E2I7H3"/>
<keyword evidence="1" id="KW-0805">Transcription regulation</keyword>
<evidence type="ECO:0000259" key="3">
    <source>
        <dbReference type="PROSITE" id="PS51000"/>
    </source>
</evidence>
<dbReference type="InterPro" id="IPR001034">
    <property type="entry name" value="DeoR_HTH"/>
</dbReference>
<dbReference type="EMBL" id="MTLA01000136">
    <property type="protein sequence ID" value="OOP68099.1"/>
    <property type="molecule type" value="Genomic_DNA"/>
</dbReference>
<dbReference type="InterPro" id="IPR051534">
    <property type="entry name" value="CBASS_pafABC_assoc_protein"/>
</dbReference>
<accession>A0A8E2I7H3</accession>
<dbReference type="PIRSF" id="PIRSF016838">
    <property type="entry name" value="PafC"/>
    <property type="match status" value="1"/>
</dbReference>
<dbReference type="Proteomes" id="UP000189761">
    <property type="component" value="Unassembled WGS sequence"/>
</dbReference>
<dbReference type="PANTHER" id="PTHR34580:SF8">
    <property type="entry name" value="WYL DOMAIN-CONTAINING PROTEIN"/>
    <property type="match status" value="1"/>
</dbReference>
<dbReference type="InterPro" id="IPR036388">
    <property type="entry name" value="WH-like_DNA-bd_sf"/>
</dbReference>
<dbReference type="SMART" id="SM00420">
    <property type="entry name" value="HTH_DEOR"/>
    <property type="match status" value="1"/>
</dbReference>
<dbReference type="InterPro" id="IPR057727">
    <property type="entry name" value="WCX_dom"/>
</dbReference>
<name>A0A8E2I7H3_9BACI</name>
<organism evidence="4 5">
    <name type="scientific">Heyndrickxia oleronia</name>
    <dbReference type="NCBI Taxonomy" id="38875"/>
    <lineage>
        <taxon>Bacteria</taxon>
        <taxon>Bacillati</taxon>
        <taxon>Bacillota</taxon>
        <taxon>Bacilli</taxon>
        <taxon>Bacillales</taxon>
        <taxon>Bacillaceae</taxon>
        <taxon>Heyndrickxia</taxon>
    </lineage>
</organism>
<keyword evidence="5" id="KW-1185">Reference proteome</keyword>
<dbReference type="Pfam" id="PF08279">
    <property type="entry name" value="HTH_11"/>
    <property type="match status" value="1"/>
</dbReference>
<dbReference type="PANTHER" id="PTHR34580">
    <property type="match status" value="1"/>
</dbReference>